<evidence type="ECO:0000313" key="5">
    <source>
        <dbReference type="EMBL" id="ADY40619.1"/>
    </source>
</evidence>
<dbReference type="Gene3D" id="3.40.50.300">
    <property type="entry name" value="P-loop containing nucleotide triphosphate hydrolases"/>
    <property type="match status" value="2"/>
</dbReference>
<accession>F1KRW5</accession>
<reference evidence="5" key="1">
    <citation type="journal article" date="2011" name="Genome Res.">
        <title>Deep small RNA sequencing from the nematode Ascaris reveals conservation, functional diversification, and novel developmental profiles.</title>
        <authorList>
            <person name="Wang J."/>
            <person name="Czech B."/>
            <person name="Crunk A."/>
            <person name="Wallace A."/>
            <person name="Mitreva M."/>
            <person name="Hannon G.J."/>
            <person name="Davis R.E."/>
        </authorList>
    </citation>
    <scope>NUCLEOTIDE SEQUENCE</scope>
</reference>
<protein>
    <submittedName>
        <fullName evidence="5">Dynein heavy chain 7, axonemal</fullName>
    </submittedName>
</protein>
<dbReference type="GO" id="GO:0030286">
    <property type="term" value="C:dynein complex"/>
    <property type="evidence" value="ECO:0007669"/>
    <property type="project" value="InterPro"/>
</dbReference>
<feature type="domain" description="Dynein heavy chain coiled coil stalk" evidence="2">
    <location>
        <begin position="43"/>
        <end position="387"/>
    </location>
</feature>
<evidence type="ECO:0000259" key="3">
    <source>
        <dbReference type="Pfam" id="PF12781"/>
    </source>
</evidence>
<evidence type="ECO:0000259" key="4">
    <source>
        <dbReference type="Pfam" id="PF18198"/>
    </source>
</evidence>
<dbReference type="Gene3D" id="1.20.920.20">
    <property type="match status" value="1"/>
</dbReference>
<organism evidence="5">
    <name type="scientific">Ascaris suum</name>
    <name type="common">Pig roundworm</name>
    <name type="synonym">Ascaris lumbricoides</name>
    <dbReference type="NCBI Taxonomy" id="6253"/>
    <lineage>
        <taxon>Eukaryota</taxon>
        <taxon>Metazoa</taxon>
        <taxon>Ecdysozoa</taxon>
        <taxon>Nematoda</taxon>
        <taxon>Chromadorea</taxon>
        <taxon>Rhabditida</taxon>
        <taxon>Spirurina</taxon>
        <taxon>Ascaridomorpha</taxon>
        <taxon>Ascaridoidea</taxon>
        <taxon>Ascarididae</taxon>
        <taxon>Ascaris</taxon>
    </lineage>
</organism>
<dbReference type="InterPro" id="IPR026983">
    <property type="entry name" value="DHC"/>
</dbReference>
<feature type="coiled-coil region" evidence="1">
    <location>
        <begin position="608"/>
        <end position="635"/>
    </location>
</feature>
<dbReference type="InterPro" id="IPR035706">
    <property type="entry name" value="AAA_9"/>
</dbReference>
<feature type="domain" description="Dynein heavy chain ATP-binding dynein motor region" evidence="3">
    <location>
        <begin position="402"/>
        <end position="611"/>
    </location>
</feature>
<name>F1KRW5_ASCSU</name>
<dbReference type="InterPro" id="IPR042219">
    <property type="entry name" value="AAA_lid_11_sf"/>
</dbReference>
<evidence type="ECO:0000256" key="1">
    <source>
        <dbReference type="SAM" id="Coils"/>
    </source>
</evidence>
<dbReference type="Pfam" id="PF12777">
    <property type="entry name" value="MT"/>
    <property type="match status" value="1"/>
</dbReference>
<dbReference type="PANTHER" id="PTHR45703">
    <property type="entry name" value="DYNEIN HEAVY CHAIN"/>
    <property type="match status" value="1"/>
</dbReference>
<dbReference type="Gene3D" id="1.10.8.720">
    <property type="entry name" value="Region D6 of dynein motor"/>
    <property type="match status" value="1"/>
</dbReference>
<dbReference type="PANTHER" id="PTHR45703:SF36">
    <property type="entry name" value="DYNEIN HEAVY CHAIN, CYTOPLASMIC"/>
    <property type="match status" value="1"/>
</dbReference>
<keyword evidence="1" id="KW-0175">Coiled coil</keyword>
<feature type="coiled-coil region" evidence="1">
    <location>
        <begin position="270"/>
        <end position="335"/>
    </location>
</feature>
<dbReference type="EMBL" id="JI164860">
    <property type="protein sequence ID" value="ADY40619.1"/>
    <property type="molecule type" value="mRNA"/>
</dbReference>
<dbReference type="GO" id="GO:0045505">
    <property type="term" value="F:dynein intermediate chain binding"/>
    <property type="evidence" value="ECO:0007669"/>
    <property type="project" value="InterPro"/>
</dbReference>
<dbReference type="InterPro" id="IPR027417">
    <property type="entry name" value="P-loop_NTPase"/>
</dbReference>
<dbReference type="InterPro" id="IPR041658">
    <property type="entry name" value="AAA_lid_11"/>
</dbReference>
<dbReference type="InterPro" id="IPR024743">
    <property type="entry name" value="Dynein_HC_stalk"/>
</dbReference>
<dbReference type="GO" id="GO:0007018">
    <property type="term" value="P:microtubule-based movement"/>
    <property type="evidence" value="ECO:0007669"/>
    <property type="project" value="InterPro"/>
</dbReference>
<sequence length="1262" mass="144398">MKVHSFMPNFGINSTPSSFLHFIKTFGFLLKRRIEAIEKRQKRYKLGLEKLIHAEQQMSSLQSELSRLQPELIRISTETSMLMSKIEQETIEVENAREVVASDENRANAAATEAQTLKSESEQELADAIPALESAVDALQTMNQRDISTLKTMRFPPQGVRLCMEAVCILLGEAPARITDPLQLGGARVDYWVTGQKVLSDIHFLSRIRNFDKDNVSKETIAVIKNNYLSKDEFDPEVVRQSSVAAEGLCLWVKAIDAYHKIAEVVAPKREKLKKAELLVKRQMKKLETRRKALQGVTERLQSLSDSFSQMSQRKEELLAQIQSCEQRMNRAQRLIGALGGEKVQWDAQLAELEDELIRCPQYTLFAAIAIEYLSALSPKHRQEILNGLRSLLKVEKPFNLQMICDETRHSEDAIIIENSRRVPLILQSRGQAKPLLMELTDGRLLVVEASDKRLTAIIRDGISAGSAILVESLVESLPLYIMPFLTIHVFTSAGQQFVMLDGKRLPYNSSFRLYLSTDRPSRTFNSAFLSKVVPIEFMPTEEVIAADLWNVLVAYVTPELHDKSVQLREEEVRLGHEIAVTERNLLAMLANASELDDERAIELLSNSRKLTLQRKSTTDELNNVNEQIERARRDYLSVIDSVAHSIRIIQSLTYLLQTYRFSLHHLLRLFVTRLRSLTSNGKCANPNAIADISPSCFDSISISLFEEHRRIFRFLLHSHFTDQQLAKVNWRSLDIKEMEETPALDVWELPTVTDCYTPVALLVSRGSFPVLKQLDRLARTRRKDVQNKKTETILHVHSIMDVACVEIDPILQSGDWILFEDAHLASPAHTRAVEGLLLKIEKTENLHRSFRIFFIVTLDDEPQSFLDKCQLIALEIPSKFPKFMTYYHDHGRVSEIAAALDTDAKRSQLYRLCLLHFAIHKRCEYGIHGWSKPIDVDDVELQLALSLFHELSSVEKDISFHCLRTSVLDIVYLSKIDNTFDARVFAVMCEWFFIGVNKFDDSLIEPLFPKKFRCKDVIHHLDSVNLEAYILTGMHRNVEKYYRRKQLQKLAAEVRAMFGNKEETLEVFCGEDSSKGELKDDTEVVGNLIVQCIQRELDAYQRAHLHRKRQTYLRSLLSQPTINSIDVSLIESPSAIISALRLEYAMKQGITFDEVTCTGRLSDPSESEQEYMQFLGCVLLGCRYDEKSDQIAELTSDDVHQRLQRVWVRAERRTKVPDERITITLHDRGTLEAILPVYVNSIIPATHWLLRGVRILAFIPT</sequence>
<evidence type="ECO:0000259" key="2">
    <source>
        <dbReference type="Pfam" id="PF12777"/>
    </source>
</evidence>
<dbReference type="GO" id="GO:0051959">
    <property type="term" value="F:dynein light intermediate chain binding"/>
    <property type="evidence" value="ECO:0007669"/>
    <property type="project" value="InterPro"/>
</dbReference>
<dbReference type="AlphaFoldDB" id="F1KRW5"/>
<proteinExistence type="evidence at transcript level"/>
<dbReference type="Pfam" id="PF12781">
    <property type="entry name" value="AAA_9"/>
    <property type="match status" value="1"/>
</dbReference>
<dbReference type="Pfam" id="PF18198">
    <property type="entry name" value="AAA_lid_11"/>
    <property type="match status" value="1"/>
</dbReference>
<dbReference type="FunFam" id="1.20.920.20:FF:000013">
    <property type="entry name" value="Dynein Heavy Chain"/>
    <property type="match status" value="1"/>
</dbReference>
<feature type="domain" description="Dynein heavy chain AAA lid" evidence="4">
    <location>
        <begin position="908"/>
        <end position="1038"/>
    </location>
</feature>